<comment type="caution">
    <text evidence="2">The sequence shown here is derived from an EMBL/GenBank/DDBJ whole genome shotgun (WGS) entry which is preliminary data.</text>
</comment>
<keyword evidence="3" id="KW-1185">Reference proteome</keyword>
<dbReference type="EMBL" id="VSRR010024097">
    <property type="protein sequence ID" value="MPC65970.1"/>
    <property type="molecule type" value="Genomic_DNA"/>
</dbReference>
<reference evidence="2 3" key="1">
    <citation type="submission" date="2019-05" db="EMBL/GenBank/DDBJ databases">
        <title>Another draft genome of Portunus trituberculatus and its Hox gene families provides insights of decapod evolution.</title>
        <authorList>
            <person name="Jeong J.-H."/>
            <person name="Song I."/>
            <person name="Kim S."/>
            <person name="Choi T."/>
            <person name="Kim D."/>
            <person name="Ryu S."/>
            <person name="Kim W."/>
        </authorList>
    </citation>
    <scope>NUCLEOTIDE SEQUENCE [LARGE SCALE GENOMIC DNA]</scope>
    <source>
        <tissue evidence="2">Muscle</tissue>
    </source>
</reference>
<evidence type="ECO:0000313" key="2">
    <source>
        <dbReference type="EMBL" id="MPC65970.1"/>
    </source>
</evidence>
<proteinExistence type="predicted"/>
<dbReference type="AlphaFoldDB" id="A0A5B7H1C5"/>
<organism evidence="2 3">
    <name type="scientific">Portunus trituberculatus</name>
    <name type="common">Swimming crab</name>
    <name type="synonym">Neptunus trituberculatus</name>
    <dbReference type="NCBI Taxonomy" id="210409"/>
    <lineage>
        <taxon>Eukaryota</taxon>
        <taxon>Metazoa</taxon>
        <taxon>Ecdysozoa</taxon>
        <taxon>Arthropoda</taxon>
        <taxon>Crustacea</taxon>
        <taxon>Multicrustacea</taxon>
        <taxon>Malacostraca</taxon>
        <taxon>Eumalacostraca</taxon>
        <taxon>Eucarida</taxon>
        <taxon>Decapoda</taxon>
        <taxon>Pleocyemata</taxon>
        <taxon>Brachyura</taxon>
        <taxon>Eubrachyura</taxon>
        <taxon>Portunoidea</taxon>
        <taxon>Portunidae</taxon>
        <taxon>Portuninae</taxon>
        <taxon>Portunus</taxon>
    </lineage>
</organism>
<accession>A0A5B7H1C5</accession>
<evidence type="ECO:0000313" key="3">
    <source>
        <dbReference type="Proteomes" id="UP000324222"/>
    </source>
</evidence>
<name>A0A5B7H1C5_PORTR</name>
<sequence length="85" mass="9463">MAALFLPFSKEGPHRPARSRRKDTEPHAAFRKLHARPDGALPPPQSKAHLQDEVARESERISKQVLPCLVYRGLAVMALCPAVIE</sequence>
<evidence type="ECO:0000256" key="1">
    <source>
        <dbReference type="SAM" id="MobiDB-lite"/>
    </source>
</evidence>
<feature type="region of interest" description="Disordered" evidence="1">
    <location>
        <begin position="1"/>
        <end position="52"/>
    </location>
</feature>
<protein>
    <submittedName>
        <fullName evidence="2">Uncharacterized protein</fullName>
    </submittedName>
</protein>
<dbReference type="Proteomes" id="UP000324222">
    <property type="component" value="Unassembled WGS sequence"/>
</dbReference>
<gene>
    <name evidence="2" type="ORF">E2C01_060111</name>
</gene>